<dbReference type="EMBL" id="JAHCVI010000001">
    <property type="protein sequence ID" value="KAG7290302.1"/>
    <property type="molecule type" value="Genomic_DNA"/>
</dbReference>
<feature type="domain" description="F-box" evidence="1">
    <location>
        <begin position="53"/>
        <end position="99"/>
    </location>
</feature>
<gene>
    <name evidence="2" type="ORF">NEMBOFW57_000301</name>
</gene>
<keyword evidence="3" id="KW-1185">Reference proteome</keyword>
<protein>
    <recommendedName>
        <fullName evidence="1">F-box domain-containing protein</fullName>
    </recommendedName>
</protein>
<dbReference type="AlphaFoldDB" id="A0AAD4F2H5"/>
<name>A0AAD4F2H5_9PEZI</name>
<accession>A0AAD4F2H5</accession>
<comment type="caution">
    <text evidence="2">The sequence shown here is derived from an EMBL/GenBank/DDBJ whole genome shotgun (WGS) entry which is preliminary data.</text>
</comment>
<dbReference type="Proteomes" id="UP001197093">
    <property type="component" value="Unassembled WGS sequence"/>
</dbReference>
<dbReference type="InterPro" id="IPR001810">
    <property type="entry name" value="F-box_dom"/>
</dbReference>
<evidence type="ECO:0000313" key="3">
    <source>
        <dbReference type="Proteomes" id="UP001197093"/>
    </source>
</evidence>
<sequence>MAVPRPDADAILGVASYNRGEFELPVVTVHPSQHDAVRSSVFQSFGQARSYDLGKLGSLPFEIVSLICQELDVTSAFRFSHVNRTTREVLASIREFRHLGAHALETLCVLLRNGLASHVGVSDVYSALTTRNCALCGSFGGFFFLPTATRCCLTCIASAPEMQVAHVSRVADKTGVSVAQLEKRLPVLHTLPDSRKRIVSVQHVFGLLRENGVEDPEAAVRRWPDSLTLRFQAATSLPYLDRWAGEPDSGVSCKGCQVAFEADFSDEHLELRDRFYSRAEFLEHFEECSAAQKLWGASQEGTAPVEEPAWMGLGRTFTGPCGRRRPSFAGSDR</sequence>
<dbReference type="PROSITE" id="PS50181">
    <property type="entry name" value="FBOX"/>
    <property type="match status" value="1"/>
</dbReference>
<evidence type="ECO:0000313" key="2">
    <source>
        <dbReference type="EMBL" id="KAG7290302.1"/>
    </source>
</evidence>
<proteinExistence type="predicted"/>
<evidence type="ECO:0000259" key="1">
    <source>
        <dbReference type="PROSITE" id="PS50181"/>
    </source>
</evidence>
<organism evidence="2 3">
    <name type="scientific">Staphylotrichum longicolle</name>
    <dbReference type="NCBI Taxonomy" id="669026"/>
    <lineage>
        <taxon>Eukaryota</taxon>
        <taxon>Fungi</taxon>
        <taxon>Dikarya</taxon>
        <taxon>Ascomycota</taxon>
        <taxon>Pezizomycotina</taxon>
        <taxon>Sordariomycetes</taxon>
        <taxon>Sordariomycetidae</taxon>
        <taxon>Sordariales</taxon>
        <taxon>Chaetomiaceae</taxon>
        <taxon>Staphylotrichum</taxon>
    </lineage>
</organism>
<reference evidence="2" key="1">
    <citation type="submission" date="2023-02" db="EMBL/GenBank/DDBJ databases">
        <authorList>
            <person name="Palmer J.M."/>
        </authorList>
    </citation>
    <scope>NUCLEOTIDE SEQUENCE</scope>
    <source>
        <strain evidence="2">FW57</strain>
    </source>
</reference>